<feature type="region of interest" description="Disordered" evidence="1">
    <location>
        <begin position="18"/>
        <end position="43"/>
    </location>
</feature>
<dbReference type="AlphaFoldDB" id="A0AAV4UWR9"/>
<sequence length="79" mass="9029">MVRDEIILDEQIPRNLIGNDVLGGSGSREKRLSEERVTSENSQLPLMTSRKYTSCDTDRNIGCFRNNIDSPSIFPLEHY</sequence>
<evidence type="ECO:0000313" key="3">
    <source>
        <dbReference type="Proteomes" id="UP001054837"/>
    </source>
</evidence>
<keyword evidence="3" id="KW-1185">Reference proteome</keyword>
<evidence type="ECO:0000313" key="2">
    <source>
        <dbReference type="EMBL" id="GIY62342.1"/>
    </source>
</evidence>
<protein>
    <recommendedName>
        <fullName evidence="4">Ycf1</fullName>
    </recommendedName>
</protein>
<organism evidence="2 3">
    <name type="scientific">Caerostris darwini</name>
    <dbReference type="NCBI Taxonomy" id="1538125"/>
    <lineage>
        <taxon>Eukaryota</taxon>
        <taxon>Metazoa</taxon>
        <taxon>Ecdysozoa</taxon>
        <taxon>Arthropoda</taxon>
        <taxon>Chelicerata</taxon>
        <taxon>Arachnida</taxon>
        <taxon>Araneae</taxon>
        <taxon>Araneomorphae</taxon>
        <taxon>Entelegynae</taxon>
        <taxon>Araneoidea</taxon>
        <taxon>Araneidae</taxon>
        <taxon>Caerostris</taxon>
    </lineage>
</organism>
<proteinExistence type="predicted"/>
<comment type="caution">
    <text evidence="2">The sequence shown here is derived from an EMBL/GenBank/DDBJ whole genome shotgun (WGS) entry which is preliminary data.</text>
</comment>
<gene>
    <name evidence="2" type="ORF">CDAR_251421</name>
</gene>
<dbReference type="Proteomes" id="UP001054837">
    <property type="component" value="Unassembled WGS sequence"/>
</dbReference>
<accession>A0AAV4UWR9</accession>
<name>A0AAV4UWR9_9ARAC</name>
<reference evidence="2 3" key="1">
    <citation type="submission" date="2021-06" db="EMBL/GenBank/DDBJ databases">
        <title>Caerostris darwini draft genome.</title>
        <authorList>
            <person name="Kono N."/>
            <person name="Arakawa K."/>
        </authorList>
    </citation>
    <scope>NUCLEOTIDE SEQUENCE [LARGE SCALE GENOMIC DNA]</scope>
</reference>
<evidence type="ECO:0008006" key="4">
    <source>
        <dbReference type="Google" id="ProtNLM"/>
    </source>
</evidence>
<evidence type="ECO:0000256" key="1">
    <source>
        <dbReference type="SAM" id="MobiDB-lite"/>
    </source>
</evidence>
<dbReference type="EMBL" id="BPLQ01012083">
    <property type="protein sequence ID" value="GIY62342.1"/>
    <property type="molecule type" value="Genomic_DNA"/>
</dbReference>
<feature type="compositionally biased region" description="Basic and acidic residues" evidence="1">
    <location>
        <begin position="27"/>
        <end position="38"/>
    </location>
</feature>